<comment type="subcellular location">
    <subcellularLocation>
        <location evidence="1">Nucleus</location>
    </subcellularLocation>
</comment>
<evidence type="ECO:0000256" key="13">
    <source>
        <dbReference type="ARBA" id="ARBA00023242"/>
    </source>
</evidence>
<evidence type="ECO:0000256" key="6">
    <source>
        <dbReference type="ARBA" id="ARBA00022695"/>
    </source>
</evidence>
<evidence type="ECO:0000256" key="11">
    <source>
        <dbReference type="ARBA" id="ARBA00023125"/>
    </source>
</evidence>
<dbReference type="Pfam" id="PF05001">
    <property type="entry name" value="RNA_pol_Rpb1_R"/>
    <property type="match status" value="14"/>
</dbReference>
<keyword evidence="6" id="KW-0548">Nucleotidyltransferase</keyword>
<accession>A0A0B1T7V6</accession>
<dbReference type="EC" id="2.7.7.6" evidence="2"/>
<evidence type="ECO:0000256" key="1">
    <source>
        <dbReference type="ARBA" id="ARBA00004123"/>
    </source>
</evidence>
<evidence type="ECO:0000256" key="2">
    <source>
        <dbReference type="ARBA" id="ARBA00012418"/>
    </source>
</evidence>
<dbReference type="GO" id="GO:0006366">
    <property type="term" value="P:transcription by RNA polymerase II"/>
    <property type="evidence" value="ECO:0007669"/>
    <property type="project" value="InterPro"/>
</dbReference>
<dbReference type="AlphaFoldDB" id="A0A0B1T7V6"/>
<evidence type="ECO:0000256" key="4">
    <source>
        <dbReference type="ARBA" id="ARBA00022553"/>
    </source>
</evidence>
<dbReference type="FunFam" id="1.10.150.390:FF:000001">
    <property type="entry name" value="DNA-directed RNA polymerase subunit"/>
    <property type="match status" value="1"/>
</dbReference>
<keyword evidence="9" id="KW-0862">Zinc</keyword>
<evidence type="ECO:0000256" key="14">
    <source>
        <dbReference type="SAM" id="MobiDB-lite"/>
    </source>
</evidence>
<dbReference type="Proteomes" id="UP000053660">
    <property type="component" value="Unassembled WGS sequence"/>
</dbReference>
<dbReference type="FunFam" id="3.30.1360.140:FF:000001">
    <property type="entry name" value="DNA-directed RNA polymerase subunit"/>
    <property type="match status" value="1"/>
</dbReference>
<evidence type="ECO:0000256" key="3">
    <source>
        <dbReference type="ARBA" id="ARBA00022478"/>
    </source>
</evidence>
<dbReference type="Gene3D" id="1.10.150.390">
    <property type="match status" value="1"/>
</dbReference>
<evidence type="ECO:0000259" key="15">
    <source>
        <dbReference type="Pfam" id="PF04990"/>
    </source>
</evidence>
<dbReference type="Pfam" id="PF04998">
    <property type="entry name" value="RNA_pol_Rpb1_5"/>
    <property type="match status" value="1"/>
</dbReference>
<reference evidence="17 18" key="1">
    <citation type="submission" date="2014-03" db="EMBL/GenBank/DDBJ databases">
        <title>Draft genome of the hookworm Oesophagostomum dentatum.</title>
        <authorList>
            <person name="Mitreva M."/>
        </authorList>
    </citation>
    <scope>NUCLEOTIDE SEQUENCE [LARGE SCALE GENOMIC DNA]</scope>
    <source>
        <strain evidence="17 18">OD-Hann</strain>
    </source>
</reference>
<keyword evidence="10" id="KW-0460">Magnesium</keyword>
<dbReference type="PANTHER" id="PTHR19376:SF37">
    <property type="entry name" value="DNA-DIRECTED RNA POLYMERASE II SUBUNIT RPB1"/>
    <property type="match status" value="1"/>
</dbReference>
<dbReference type="GO" id="GO:0046872">
    <property type="term" value="F:metal ion binding"/>
    <property type="evidence" value="ECO:0007669"/>
    <property type="project" value="UniProtKB-KW"/>
</dbReference>
<dbReference type="InterPro" id="IPR007081">
    <property type="entry name" value="RNA_pol_Rpb1_5"/>
</dbReference>
<dbReference type="PROSITE" id="PS00115">
    <property type="entry name" value="RNA_POL_II_REPEAT"/>
    <property type="match status" value="9"/>
</dbReference>
<keyword evidence="7" id="KW-0479">Metal-binding</keyword>
<dbReference type="Gene3D" id="3.30.1360.140">
    <property type="match status" value="1"/>
</dbReference>
<keyword evidence="11" id="KW-0238">DNA-binding</keyword>
<evidence type="ECO:0000256" key="7">
    <source>
        <dbReference type="ARBA" id="ARBA00022723"/>
    </source>
</evidence>
<sequence length="942" mass="102213">NALFERDFKNDLSDEKSLRKYYTEDLVRELQSSPEATKELEAEFQQLEEDRRLLRKIFPSGDAKIVLPCNLQRLIWNAQKIFHVETRKATSLSPLHVIDGVRKLSKKLVIVSGEDKISKQAQYNATLLMNILIRSTLCSKKMASTHKLNMEAFDWLIGEIETRFQQAIAQPGEMVGALAAQSLGEPATQMTLNTFHYAGVSAKNVTLGVPRLKEIINVSKQLKTPSLTVFLQGAAAKDAEKAKDVLCKLEHTTLKKVVSNTAIYYDPDPKNTCIEEDEEWVSIFYEMADFDPSRASPWVLRLELDRKRMTDKKLSMEHIADKIQQGFGDDLNVIYTDDNADKLVFRLRITNQPSDKNAEVEQVDKMEDDVFLRCIESNMLSDLTLQGIGSISKVYMHKPTTDDKKRIVITPEGGFKAISEWLLETDGTALLRVLSEQHIDPVRTTSNDICEIFEVLGIEAVRKAIEREMNNVISFDGSYVNYRHLALLCDVMTAKGHLMAITRHGINRQEVGALMRCSFEETVDILMEAAVHAETDPVKGVSENIMLGQLAKAGTGAFDLVLDAEKCKYGIEVSTMMGMYGGVGQFGAAHSPASSSMSPIQTPWNGGMTPGYGAAWSPIGSGMTPGAAGFSPSGHSETGMSPGYGGEGGWSPTSPGDPLGGMSPSGATPRYGGAMSPGYSPTSPNAFGAQSPSYSPTSPHYSPTSPSYSPTSPSYSPTSPSYSPTSPSYSPTSPSYSPTSPSYSPTSPSYSPTSPSYSPTSPGYSPSSPRYSPTSPTYSPTSPTYSPTSPTYSPTSPTYSPTSPSYGGSGYSPSSPRYSPTSPTYSPTSPTYSPTSPQYSPSSPQYSPSSPQYSPSSPRPDASPSYSPSSPQYSPTSPVYTPSSPQYSPSSPQYTPSGNPASPVYSPSSPQYSPSSPQYSPSSPNYTPSSPYSPNYDPDNYS</sequence>
<keyword evidence="12" id="KW-0804">Transcription</keyword>
<dbReference type="PRINTS" id="PR01217">
    <property type="entry name" value="PRICHEXTENSN"/>
</dbReference>
<evidence type="ECO:0000256" key="8">
    <source>
        <dbReference type="ARBA" id="ARBA00022737"/>
    </source>
</evidence>
<evidence type="ECO:0000256" key="12">
    <source>
        <dbReference type="ARBA" id="ARBA00023163"/>
    </source>
</evidence>
<dbReference type="PANTHER" id="PTHR19376">
    <property type="entry name" value="DNA-DIRECTED RNA POLYMERASE"/>
    <property type="match status" value="1"/>
</dbReference>
<keyword evidence="4" id="KW-0597">Phosphoprotein</keyword>
<name>A0A0B1T7V6_OESDE</name>
<dbReference type="InterPro" id="IPR000684">
    <property type="entry name" value="RNA_pol_II_repeat_euk"/>
</dbReference>
<evidence type="ECO:0000256" key="5">
    <source>
        <dbReference type="ARBA" id="ARBA00022679"/>
    </source>
</evidence>
<feature type="compositionally biased region" description="Polar residues" evidence="14">
    <location>
        <begin position="679"/>
        <end position="690"/>
    </location>
</feature>
<dbReference type="InterPro" id="IPR038593">
    <property type="entry name" value="RNA_pol_Rpb1_7_sf"/>
</dbReference>
<evidence type="ECO:0000256" key="10">
    <source>
        <dbReference type="ARBA" id="ARBA00022842"/>
    </source>
</evidence>
<feature type="region of interest" description="Disordered" evidence="14">
    <location>
        <begin position="625"/>
        <end position="942"/>
    </location>
</feature>
<dbReference type="GO" id="GO:0005665">
    <property type="term" value="C:RNA polymerase II, core complex"/>
    <property type="evidence" value="ECO:0007669"/>
    <property type="project" value="TreeGrafter"/>
</dbReference>
<dbReference type="InterPro" id="IPR007073">
    <property type="entry name" value="RNA_pol_Rpb1_7"/>
</dbReference>
<protein>
    <recommendedName>
        <fullName evidence="2">DNA-directed RNA polymerase</fullName>
        <ecNumber evidence="2">2.7.7.6</ecNumber>
    </recommendedName>
</protein>
<keyword evidence="3" id="KW-0240">DNA-directed RNA polymerase</keyword>
<feature type="non-terminal residue" evidence="17">
    <location>
        <position position="1"/>
    </location>
</feature>
<dbReference type="OrthoDB" id="270392at2759"/>
<dbReference type="GO" id="GO:0003899">
    <property type="term" value="F:DNA-directed RNA polymerase activity"/>
    <property type="evidence" value="ECO:0007669"/>
    <property type="project" value="UniProtKB-EC"/>
</dbReference>
<organism evidence="17 18">
    <name type="scientific">Oesophagostomum dentatum</name>
    <name type="common">Nodular worm</name>
    <dbReference type="NCBI Taxonomy" id="61180"/>
    <lineage>
        <taxon>Eukaryota</taxon>
        <taxon>Metazoa</taxon>
        <taxon>Ecdysozoa</taxon>
        <taxon>Nematoda</taxon>
        <taxon>Chromadorea</taxon>
        <taxon>Rhabditida</taxon>
        <taxon>Rhabditina</taxon>
        <taxon>Rhabditomorpha</taxon>
        <taxon>Strongyloidea</taxon>
        <taxon>Strongylidae</taxon>
        <taxon>Oesophagostomum</taxon>
    </lineage>
</organism>
<dbReference type="Pfam" id="PF04990">
    <property type="entry name" value="RNA_pol_Rpb1_7"/>
    <property type="match status" value="1"/>
</dbReference>
<feature type="domain" description="RNA polymerase Rpb1" evidence="15">
    <location>
        <begin position="252"/>
        <end position="386"/>
    </location>
</feature>
<keyword evidence="5" id="KW-0808">Transferase</keyword>
<dbReference type="SUPFAM" id="SSF64484">
    <property type="entry name" value="beta and beta-prime subunits of DNA dependent RNA-polymerase"/>
    <property type="match status" value="1"/>
</dbReference>
<gene>
    <name evidence="17" type="ORF">OESDEN_08668</name>
</gene>
<feature type="domain" description="RNA polymerase Rpb1" evidence="16">
    <location>
        <begin position="114"/>
        <end position="512"/>
    </location>
</feature>
<keyword evidence="13" id="KW-0539">Nucleus</keyword>
<evidence type="ECO:0000259" key="16">
    <source>
        <dbReference type="Pfam" id="PF04998"/>
    </source>
</evidence>
<dbReference type="GO" id="GO:0003677">
    <property type="term" value="F:DNA binding"/>
    <property type="evidence" value="ECO:0007669"/>
    <property type="project" value="UniProtKB-KW"/>
</dbReference>
<evidence type="ECO:0000313" key="18">
    <source>
        <dbReference type="Proteomes" id="UP000053660"/>
    </source>
</evidence>
<evidence type="ECO:0000313" key="17">
    <source>
        <dbReference type="EMBL" id="KHJ91470.1"/>
    </source>
</evidence>
<dbReference type="InterPro" id="IPR045867">
    <property type="entry name" value="DNA-dir_RpoC_beta_prime"/>
</dbReference>
<evidence type="ECO:0000256" key="9">
    <source>
        <dbReference type="ARBA" id="ARBA00022833"/>
    </source>
</evidence>
<proteinExistence type="predicted"/>
<keyword evidence="18" id="KW-1185">Reference proteome</keyword>
<feature type="compositionally biased region" description="Low complexity" evidence="14">
    <location>
        <begin position="691"/>
        <end position="942"/>
    </location>
</feature>
<dbReference type="EMBL" id="KN552043">
    <property type="protein sequence ID" value="KHJ91470.1"/>
    <property type="molecule type" value="Genomic_DNA"/>
</dbReference>
<keyword evidence="8" id="KW-0677">Repeat</keyword>
<dbReference type="CDD" id="cd02584">
    <property type="entry name" value="RNAP_II_Rpb1_C"/>
    <property type="match status" value="1"/>
</dbReference>